<dbReference type="SUPFAM" id="SSF51735">
    <property type="entry name" value="NAD(P)-binding Rossmann-fold domains"/>
    <property type="match status" value="1"/>
</dbReference>
<dbReference type="InterPro" id="IPR036291">
    <property type="entry name" value="NAD(P)-bd_dom_sf"/>
</dbReference>
<protein>
    <recommendedName>
        <fullName evidence="5">Short-chain dehydrogenase</fullName>
    </recommendedName>
</protein>
<keyword evidence="2" id="KW-0560">Oxidoreductase</keyword>
<dbReference type="EMBL" id="MHIE01000005">
    <property type="protein sequence ID" value="OGY46300.1"/>
    <property type="molecule type" value="Genomic_DNA"/>
</dbReference>
<sequence>MQSKSLKNRVAIITGGRRIGQAVALSLAKLGIHVVMTYRTKPGELSKLQKTCQKYGVSFILIAADATKEAEVKRVIKTVQKKFKRLDILINMASTFERRPFNQLDKKQWDADLAANLTSAFLFAKAAIPPMRQNRWGRIINFTDRTAATHQPGYTVNGYLAYYVAKGAVNSLTEVLALQEAKWGITVNAIAPGPILPPPDMSAQERRTVAKTTPLGRWGGVEQMAKAVEYFILPDSFTTGVTLTIDGGRHLI</sequence>
<dbReference type="InterPro" id="IPR002347">
    <property type="entry name" value="SDR_fam"/>
</dbReference>
<dbReference type="Gene3D" id="3.40.50.720">
    <property type="entry name" value="NAD(P)-binding Rossmann-like Domain"/>
    <property type="match status" value="1"/>
</dbReference>
<dbReference type="Proteomes" id="UP000178240">
    <property type="component" value="Unassembled WGS sequence"/>
</dbReference>
<evidence type="ECO:0000313" key="3">
    <source>
        <dbReference type="EMBL" id="OGY46300.1"/>
    </source>
</evidence>
<organism evidence="3 4">
    <name type="scientific">Candidatus Buchananbacteria bacterium RIFCSPHIGHO2_01_FULL_44_11</name>
    <dbReference type="NCBI Taxonomy" id="1797535"/>
    <lineage>
        <taxon>Bacteria</taxon>
        <taxon>Candidatus Buchananiibacteriota</taxon>
    </lineage>
</organism>
<accession>A0A1G1Y3F3</accession>
<evidence type="ECO:0000313" key="4">
    <source>
        <dbReference type="Proteomes" id="UP000178240"/>
    </source>
</evidence>
<gene>
    <name evidence="3" type="ORF">A2744_01625</name>
</gene>
<evidence type="ECO:0000256" key="1">
    <source>
        <dbReference type="ARBA" id="ARBA00006484"/>
    </source>
</evidence>
<reference evidence="3 4" key="1">
    <citation type="journal article" date="2016" name="Nat. Commun.">
        <title>Thousands of microbial genomes shed light on interconnected biogeochemical processes in an aquifer system.</title>
        <authorList>
            <person name="Anantharaman K."/>
            <person name="Brown C.T."/>
            <person name="Hug L.A."/>
            <person name="Sharon I."/>
            <person name="Castelle C.J."/>
            <person name="Probst A.J."/>
            <person name="Thomas B.C."/>
            <person name="Singh A."/>
            <person name="Wilkins M.J."/>
            <person name="Karaoz U."/>
            <person name="Brodie E.L."/>
            <person name="Williams K.H."/>
            <person name="Hubbard S.S."/>
            <person name="Banfield J.F."/>
        </authorList>
    </citation>
    <scope>NUCLEOTIDE SEQUENCE [LARGE SCALE GENOMIC DNA]</scope>
</reference>
<proteinExistence type="inferred from homology"/>
<dbReference type="PANTHER" id="PTHR43639:SF1">
    <property type="entry name" value="SHORT-CHAIN DEHYDROGENASE_REDUCTASE FAMILY PROTEIN"/>
    <property type="match status" value="1"/>
</dbReference>
<evidence type="ECO:0008006" key="5">
    <source>
        <dbReference type="Google" id="ProtNLM"/>
    </source>
</evidence>
<name>A0A1G1Y3F3_9BACT</name>
<dbReference type="PRINTS" id="PR00081">
    <property type="entry name" value="GDHRDH"/>
</dbReference>
<dbReference type="STRING" id="1797535.A2744_01625"/>
<dbReference type="GO" id="GO:0016491">
    <property type="term" value="F:oxidoreductase activity"/>
    <property type="evidence" value="ECO:0007669"/>
    <property type="project" value="UniProtKB-KW"/>
</dbReference>
<comment type="caution">
    <text evidence="3">The sequence shown here is derived from an EMBL/GenBank/DDBJ whole genome shotgun (WGS) entry which is preliminary data.</text>
</comment>
<comment type="similarity">
    <text evidence="1">Belongs to the short-chain dehydrogenases/reductases (SDR) family.</text>
</comment>
<dbReference type="AlphaFoldDB" id="A0A1G1Y3F3"/>
<evidence type="ECO:0000256" key="2">
    <source>
        <dbReference type="ARBA" id="ARBA00023002"/>
    </source>
</evidence>
<dbReference type="PANTHER" id="PTHR43639">
    <property type="entry name" value="OXIDOREDUCTASE, SHORT-CHAIN DEHYDROGENASE/REDUCTASE FAMILY (AFU_ORTHOLOGUE AFUA_5G02870)"/>
    <property type="match status" value="1"/>
</dbReference>
<dbReference type="CDD" id="cd05233">
    <property type="entry name" value="SDR_c"/>
    <property type="match status" value="1"/>
</dbReference>
<dbReference type="Pfam" id="PF13561">
    <property type="entry name" value="adh_short_C2"/>
    <property type="match status" value="1"/>
</dbReference>